<evidence type="ECO:0000313" key="3">
    <source>
        <dbReference type="Proteomes" id="UP000006643"/>
    </source>
</evidence>
<dbReference type="RefSeq" id="XP_002903450.1">
    <property type="nucleotide sequence ID" value="XM_002903404.1"/>
</dbReference>
<dbReference type="KEGG" id="pif:PITG_09128"/>
<dbReference type="AlphaFoldDB" id="D0NBS1"/>
<name>D0NBS1_PHYIT</name>
<dbReference type="InParanoid" id="D0NBS1"/>
<keyword evidence="3" id="KW-1185">Reference proteome</keyword>
<dbReference type="HOGENOM" id="CLU_168608_0_0_1"/>
<dbReference type="GeneID" id="9470477"/>
<dbReference type="Proteomes" id="UP000006643">
    <property type="component" value="Unassembled WGS sequence"/>
</dbReference>
<accession>D0NBS1</accession>
<feature type="region of interest" description="Disordered" evidence="1">
    <location>
        <begin position="10"/>
        <end position="31"/>
    </location>
</feature>
<organism evidence="2 3">
    <name type="scientific">Phytophthora infestans (strain T30-4)</name>
    <name type="common">Potato late blight agent</name>
    <dbReference type="NCBI Taxonomy" id="403677"/>
    <lineage>
        <taxon>Eukaryota</taxon>
        <taxon>Sar</taxon>
        <taxon>Stramenopiles</taxon>
        <taxon>Oomycota</taxon>
        <taxon>Peronosporomycetes</taxon>
        <taxon>Peronosporales</taxon>
        <taxon>Peronosporaceae</taxon>
        <taxon>Phytophthora</taxon>
    </lineage>
</organism>
<gene>
    <name evidence="2" type="ORF">PITG_09128</name>
</gene>
<evidence type="ECO:0000256" key="1">
    <source>
        <dbReference type="SAM" id="MobiDB-lite"/>
    </source>
</evidence>
<proteinExistence type="predicted"/>
<sequence>MISSIFARMKSSTRDLLGRHNGVRPTEDRERNLVRRRQYEICGVEQRTNSAVKSADRETVAATGDRVPSSRPDEIQTPVSDLTRESSAHWTRRTPASDLAREPGVSWTRRNERQRAT</sequence>
<protein>
    <submittedName>
        <fullName evidence="2">Uncharacterized protein</fullName>
    </submittedName>
</protein>
<dbReference type="EMBL" id="DS028131">
    <property type="protein sequence ID" value="EEY55226.1"/>
    <property type="molecule type" value="Genomic_DNA"/>
</dbReference>
<dbReference type="VEuPathDB" id="FungiDB:PITG_09128"/>
<evidence type="ECO:0000313" key="2">
    <source>
        <dbReference type="EMBL" id="EEY55226.1"/>
    </source>
</evidence>
<feature type="region of interest" description="Disordered" evidence="1">
    <location>
        <begin position="45"/>
        <end position="117"/>
    </location>
</feature>
<reference evidence="3" key="1">
    <citation type="journal article" date="2009" name="Nature">
        <title>Genome sequence and analysis of the Irish potato famine pathogen Phytophthora infestans.</title>
        <authorList>
            <consortium name="The Broad Institute Genome Sequencing Platform"/>
            <person name="Haas B.J."/>
            <person name="Kamoun S."/>
            <person name="Zody M.C."/>
            <person name="Jiang R.H."/>
            <person name="Handsaker R.E."/>
            <person name="Cano L.M."/>
            <person name="Grabherr M."/>
            <person name="Kodira C.D."/>
            <person name="Raffaele S."/>
            <person name="Torto-Alalibo T."/>
            <person name="Bozkurt T.O."/>
            <person name="Ah-Fong A.M."/>
            <person name="Alvarado L."/>
            <person name="Anderson V.L."/>
            <person name="Armstrong M.R."/>
            <person name="Avrova A."/>
            <person name="Baxter L."/>
            <person name="Beynon J."/>
            <person name="Boevink P.C."/>
            <person name="Bollmann S.R."/>
            <person name="Bos J.I."/>
            <person name="Bulone V."/>
            <person name="Cai G."/>
            <person name="Cakir C."/>
            <person name="Carrington J.C."/>
            <person name="Chawner M."/>
            <person name="Conti L."/>
            <person name="Costanzo S."/>
            <person name="Ewan R."/>
            <person name="Fahlgren N."/>
            <person name="Fischbach M.A."/>
            <person name="Fugelstad J."/>
            <person name="Gilroy E.M."/>
            <person name="Gnerre S."/>
            <person name="Green P.J."/>
            <person name="Grenville-Briggs L.J."/>
            <person name="Griffith J."/>
            <person name="Grunwald N.J."/>
            <person name="Horn K."/>
            <person name="Horner N.R."/>
            <person name="Hu C.H."/>
            <person name="Huitema E."/>
            <person name="Jeong D.H."/>
            <person name="Jones A.M."/>
            <person name="Jones J.D."/>
            <person name="Jones R.W."/>
            <person name="Karlsson E.K."/>
            <person name="Kunjeti S.G."/>
            <person name="Lamour K."/>
            <person name="Liu Z."/>
            <person name="Ma L."/>
            <person name="Maclean D."/>
            <person name="Chibucos M.C."/>
            <person name="McDonald H."/>
            <person name="McWalters J."/>
            <person name="Meijer H.J."/>
            <person name="Morgan W."/>
            <person name="Morris P.F."/>
            <person name="Munro C.A."/>
            <person name="O'Neill K."/>
            <person name="Ospina-Giraldo M."/>
            <person name="Pinzon A."/>
            <person name="Pritchard L."/>
            <person name="Ramsahoye B."/>
            <person name="Ren Q."/>
            <person name="Restrepo S."/>
            <person name="Roy S."/>
            <person name="Sadanandom A."/>
            <person name="Savidor A."/>
            <person name="Schornack S."/>
            <person name="Schwartz D.C."/>
            <person name="Schumann U.D."/>
            <person name="Schwessinger B."/>
            <person name="Seyer L."/>
            <person name="Sharpe T."/>
            <person name="Silvar C."/>
            <person name="Song J."/>
            <person name="Studholme D.J."/>
            <person name="Sykes S."/>
            <person name="Thines M."/>
            <person name="van de Vondervoort P.J."/>
            <person name="Phuntumart V."/>
            <person name="Wawra S."/>
            <person name="Weide R."/>
            <person name="Win J."/>
            <person name="Young C."/>
            <person name="Zhou S."/>
            <person name="Fry W."/>
            <person name="Meyers B.C."/>
            <person name="van West P."/>
            <person name="Ristaino J."/>
            <person name="Govers F."/>
            <person name="Birch P.R."/>
            <person name="Whisson S.C."/>
            <person name="Judelson H.S."/>
            <person name="Nusbaum C."/>
        </authorList>
    </citation>
    <scope>NUCLEOTIDE SEQUENCE [LARGE SCALE GENOMIC DNA]</scope>
    <source>
        <strain evidence="3">T30-4</strain>
    </source>
</reference>